<proteinExistence type="predicted"/>
<dbReference type="PATRIC" id="fig|29557.3.peg.544"/>
<evidence type="ECO:0008006" key="3">
    <source>
        <dbReference type="Google" id="ProtNLM"/>
    </source>
</evidence>
<organism evidence="1 2">
    <name type="scientific">Mycoplasmopsis gallinarum</name>
    <dbReference type="NCBI Taxonomy" id="29557"/>
    <lineage>
        <taxon>Bacteria</taxon>
        <taxon>Bacillati</taxon>
        <taxon>Mycoplasmatota</taxon>
        <taxon>Mycoplasmoidales</taxon>
        <taxon>Metamycoplasmataceae</taxon>
        <taxon>Mycoplasmopsis</taxon>
    </lineage>
</organism>
<sequence>MSNVMANIKILLPNLNIQNKIVNLLNTFEHISRNINVGLPAEINLREKQYTYYLNKIFNILNKN</sequence>
<dbReference type="STRING" id="29557.MGALLINA_05380"/>
<evidence type="ECO:0000313" key="2">
    <source>
        <dbReference type="Proteomes" id="UP000076983"/>
    </source>
</evidence>
<name>A0A168R8U3_9BACT</name>
<gene>
    <name evidence="1" type="ORF">MGALLINA_05380</name>
</gene>
<comment type="caution">
    <text evidence="1">The sequence shown here is derived from an EMBL/GenBank/DDBJ whole genome shotgun (WGS) entry which is preliminary data.</text>
</comment>
<dbReference type="AlphaFoldDB" id="A0A168R8U3"/>
<dbReference type="EMBL" id="LVLH01000043">
    <property type="protein sequence ID" value="OAB48724.1"/>
    <property type="molecule type" value="Genomic_DNA"/>
</dbReference>
<evidence type="ECO:0000313" key="1">
    <source>
        <dbReference type="EMBL" id="OAB48724.1"/>
    </source>
</evidence>
<accession>A0A168R8U3</accession>
<keyword evidence="2" id="KW-1185">Reference proteome</keyword>
<dbReference type="SUPFAM" id="SSF116734">
    <property type="entry name" value="DNA methylase specificity domain"/>
    <property type="match status" value="1"/>
</dbReference>
<protein>
    <recommendedName>
        <fullName evidence="3">Type I restriction modification DNA specificity domain-containing protein</fullName>
    </recommendedName>
</protein>
<reference evidence="1 2" key="1">
    <citation type="submission" date="2016-03" db="EMBL/GenBank/DDBJ databases">
        <title>Genome sequence of Mycoplasma gallinarum strain Mgn_IPT.</title>
        <authorList>
            <person name="Yacoub E."/>
            <person name="Sirand-Pugnet P."/>
            <person name="Barre A."/>
            <person name="Maurier F."/>
            <person name="Blanchard A."/>
            <person name="Ben Abdelmoumen B.M."/>
        </authorList>
    </citation>
    <scope>NUCLEOTIDE SEQUENCE [LARGE SCALE GENOMIC DNA]</scope>
    <source>
        <strain evidence="1 2">Mgn_IPT</strain>
    </source>
</reference>
<dbReference type="Proteomes" id="UP000076983">
    <property type="component" value="Unassembled WGS sequence"/>
</dbReference>
<dbReference type="REBASE" id="159061">
    <property type="entry name" value="S.MgaIPTORF5370P"/>
</dbReference>